<evidence type="ECO:0000259" key="1">
    <source>
        <dbReference type="Pfam" id="PF11575"/>
    </source>
</evidence>
<evidence type="ECO:0000313" key="3">
    <source>
        <dbReference type="Proteomes" id="UP000236754"/>
    </source>
</evidence>
<feature type="domain" description="Ferric siderophore reductase C-terminal" evidence="1">
    <location>
        <begin position="253"/>
        <end position="276"/>
    </location>
</feature>
<reference evidence="2 3" key="1">
    <citation type="submission" date="2016-10" db="EMBL/GenBank/DDBJ databases">
        <authorList>
            <person name="de Groot N.N."/>
        </authorList>
    </citation>
    <scope>NUCLEOTIDE SEQUENCE [LARGE SCALE GENOMIC DNA]</scope>
    <source>
        <strain evidence="2 3">CGMCC 4.2023</strain>
    </source>
</reference>
<gene>
    <name evidence="2" type="ORF">SAMN05216223_108226</name>
</gene>
<keyword evidence="3" id="KW-1185">Reference proteome</keyword>
<protein>
    <submittedName>
        <fullName evidence="2">FhuF 2Fe-2S C-terminal domain-containing protein</fullName>
    </submittedName>
</protein>
<accession>A0A1H6CAB4</accession>
<dbReference type="EMBL" id="FNVU01000008">
    <property type="protein sequence ID" value="SEG69939.1"/>
    <property type="molecule type" value="Genomic_DNA"/>
</dbReference>
<organism evidence="2 3">
    <name type="scientific">Actinacidiphila yanglinensis</name>
    <dbReference type="NCBI Taxonomy" id="310779"/>
    <lineage>
        <taxon>Bacteria</taxon>
        <taxon>Bacillati</taxon>
        <taxon>Actinomycetota</taxon>
        <taxon>Actinomycetes</taxon>
        <taxon>Kitasatosporales</taxon>
        <taxon>Streptomycetaceae</taxon>
        <taxon>Actinacidiphila</taxon>
    </lineage>
</organism>
<dbReference type="Pfam" id="PF11575">
    <property type="entry name" value="FhuF_C"/>
    <property type="match status" value="1"/>
</dbReference>
<sequence length="284" mass="28850">MTAGAARDRPPARWQGGGVDEVEVRTALAQLGPFFAVEAIGAGGPAPGDGTTGPDGWRSMAELADGGDALTARVARVRELLAQGGGQPEQAVEVRVAASVVHLGLVARLVAPFLALAVLHGRVPERLRLADLRWRPALGGPYPLALPPAGDDALCAAEDGDPHGADPAALADRFATAVFAGAVREIGDACGRFRVSPHVLRGNAASALNGAASMIAAARPDAAARARTLAGLLLERDPLRGGGLHTAAGAFRRSSCCLIYRAAPGRAGALCGDCVLSRAPVRPA</sequence>
<evidence type="ECO:0000313" key="2">
    <source>
        <dbReference type="EMBL" id="SEG69939.1"/>
    </source>
</evidence>
<name>A0A1H6CAB4_9ACTN</name>
<dbReference type="AlphaFoldDB" id="A0A1H6CAB4"/>
<dbReference type="Proteomes" id="UP000236754">
    <property type="component" value="Unassembled WGS sequence"/>
</dbReference>
<dbReference type="InterPro" id="IPR024726">
    <property type="entry name" value="FhuF_C"/>
</dbReference>
<proteinExistence type="predicted"/>
<dbReference type="GO" id="GO:0051537">
    <property type="term" value="F:2 iron, 2 sulfur cluster binding"/>
    <property type="evidence" value="ECO:0007669"/>
    <property type="project" value="InterPro"/>
</dbReference>